<organism evidence="5 6">
    <name type="scientific">Panicum virgatum</name>
    <name type="common">Blackwell switchgrass</name>
    <dbReference type="NCBI Taxonomy" id="38727"/>
    <lineage>
        <taxon>Eukaryota</taxon>
        <taxon>Viridiplantae</taxon>
        <taxon>Streptophyta</taxon>
        <taxon>Embryophyta</taxon>
        <taxon>Tracheophyta</taxon>
        <taxon>Spermatophyta</taxon>
        <taxon>Magnoliopsida</taxon>
        <taxon>Liliopsida</taxon>
        <taxon>Poales</taxon>
        <taxon>Poaceae</taxon>
        <taxon>PACMAD clade</taxon>
        <taxon>Panicoideae</taxon>
        <taxon>Panicodae</taxon>
        <taxon>Paniceae</taxon>
        <taxon>Panicinae</taxon>
        <taxon>Panicum</taxon>
        <taxon>Panicum sect. Hiantes</taxon>
    </lineage>
</organism>
<evidence type="ECO:0008006" key="7">
    <source>
        <dbReference type="Google" id="ProtNLM"/>
    </source>
</evidence>
<dbReference type="CDD" id="cd00167">
    <property type="entry name" value="SANT"/>
    <property type="match status" value="1"/>
</dbReference>
<evidence type="ECO:0000256" key="2">
    <source>
        <dbReference type="SAM" id="MobiDB-lite"/>
    </source>
</evidence>
<dbReference type="InterPro" id="IPR009057">
    <property type="entry name" value="Homeodomain-like_sf"/>
</dbReference>
<evidence type="ECO:0000313" key="5">
    <source>
        <dbReference type="EMBL" id="KAG2642540.1"/>
    </source>
</evidence>
<evidence type="ECO:0000259" key="4">
    <source>
        <dbReference type="PROSITE" id="PS51294"/>
    </source>
</evidence>
<feature type="domain" description="Myb-like" evidence="3">
    <location>
        <begin position="21"/>
        <end position="65"/>
    </location>
</feature>
<keyword evidence="1" id="KW-0238">DNA-binding</keyword>
<keyword evidence="6" id="KW-1185">Reference proteome</keyword>
<comment type="caution">
    <text evidence="5">The sequence shown here is derived from an EMBL/GenBank/DDBJ whole genome shotgun (WGS) entry which is preliminary data.</text>
</comment>
<gene>
    <name evidence="5" type="ORF">PVAP13_2KG195956</name>
</gene>
<dbReference type="AlphaFoldDB" id="A0A8T0W4X8"/>
<feature type="compositionally biased region" description="Basic residues" evidence="2">
    <location>
        <begin position="76"/>
        <end position="85"/>
    </location>
</feature>
<reference evidence="5" key="1">
    <citation type="submission" date="2020-05" db="EMBL/GenBank/DDBJ databases">
        <title>WGS assembly of Panicum virgatum.</title>
        <authorList>
            <person name="Lovell J.T."/>
            <person name="Jenkins J."/>
            <person name="Shu S."/>
            <person name="Juenger T.E."/>
            <person name="Schmutz J."/>
        </authorList>
    </citation>
    <scope>NUCLEOTIDE SEQUENCE</scope>
    <source>
        <strain evidence="5">AP13</strain>
    </source>
</reference>
<evidence type="ECO:0000313" key="6">
    <source>
        <dbReference type="Proteomes" id="UP000823388"/>
    </source>
</evidence>
<dbReference type="Gene3D" id="1.10.10.60">
    <property type="entry name" value="Homeodomain-like"/>
    <property type="match status" value="1"/>
</dbReference>
<protein>
    <recommendedName>
        <fullName evidence="7">Myb-like domain-containing protein</fullName>
    </recommendedName>
</protein>
<dbReference type="InterPro" id="IPR001005">
    <property type="entry name" value="SANT/Myb"/>
</dbReference>
<evidence type="ECO:0000259" key="3">
    <source>
        <dbReference type="PROSITE" id="PS50090"/>
    </source>
</evidence>
<feature type="domain" description="HTH myb-type" evidence="4">
    <location>
        <begin position="20"/>
        <end position="69"/>
    </location>
</feature>
<dbReference type="PROSITE" id="PS51294">
    <property type="entry name" value="HTH_MYB"/>
    <property type="match status" value="1"/>
</dbReference>
<proteinExistence type="predicted"/>
<dbReference type="InterPro" id="IPR017930">
    <property type="entry name" value="Myb_dom"/>
</dbReference>
<name>A0A8T0W4X8_PANVG</name>
<sequence length="130" mass="15210">MGSAPVPLAAPVLRIRLPLAWTPEEDARLEHLFREHGFRHCHYMTARMVSGRSLRECRGRWRHHLARGVYHRPMILHRPQRRRPRVPLPPPQRLLEEHESGRPRANLPRHQALLEGGPPQRRVPEQAVEA</sequence>
<dbReference type="Pfam" id="PF00249">
    <property type="entry name" value="Myb_DNA-binding"/>
    <property type="match status" value="1"/>
</dbReference>
<dbReference type="Proteomes" id="UP000823388">
    <property type="component" value="Chromosome 2K"/>
</dbReference>
<feature type="region of interest" description="Disordered" evidence="2">
    <location>
        <begin position="76"/>
        <end position="130"/>
    </location>
</feature>
<evidence type="ECO:0000256" key="1">
    <source>
        <dbReference type="ARBA" id="ARBA00023125"/>
    </source>
</evidence>
<dbReference type="SMART" id="SM00717">
    <property type="entry name" value="SANT"/>
    <property type="match status" value="1"/>
</dbReference>
<dbReference type="SUPFAM" id="SSF46689">
    <property type="entry name" value="Homeodomain-like"/>
    <property type="match status" value="1"/>
</dbReference>
<dbReference type="GO" id="GO:0003677">
    <property type="term" value="F:DNA binding"/>
    <property type="evidence" value="ECO:0007669"/>
    <property type="project" value="UniProtKB-KW"/>
</dbReference>
<accession>A0A8T0W4X8</accession>
<dbReference type="PROSITE" id="PS50090">
    <property type="entry name" value="MYB_LIKE"/>
    <property type="match status" value="1"/>
</dbReference>
<dbReference type="EMBL" id="CM029039">
    <property type="protein sequence ID" value="KAG2642540.1"/>
    <property type="molecule type" value="Genomic_DNA"/>
</dbReference>